<protein>
    <submittedName>
        <fullName evidence="2">GUN4 domain-containing protein</fullName>
    </submittedName>
</protein>
<dbReference type="Pfam" id="PF05419">
    <property type="entry name" value="GUN4"/>
    <property type="match status" value="1"/>
</dbReference>
<dbReference type="PANTHER" id="PTHR34800">
    <property type="entry name" value="TETRAPYRROLE-BINDING PROTEIN, CHLOROPLASTIC"/>
    <property type="match status" value="1"/>
</dbReference>
<dbReference type="Gene3D" id="1.25.40.620">
    <property type="match status" value="1"/>
</dbReference>
<sequence length="186" mass="22071">MSEIVVDRKYKRLCEFLNDRDFKNADRETHRILLQECHAVHRGWLDKISLFYIADIDLVIIDRLWENHSRKRFGLSTQTKIFKGIASNHTDYSDEKYLHFSMLVGWWIPDEYPVGESLFSLNLSKLLDDERGVWLEYSDLNFSINAPKGHFPVAQDSEVLFSLISKLEKIYYLQQNTTQITLKYLF</sequence>
<feature type="domain" description="GUN4-like" evidence="1">
    <location>
        <begin position="8"/>
        <end position="155"/>
    </location>
</feature>
<accession>A0A928VX13</accession>
<evidence type="ECO:0000259" key="1">
    <source>
        <dbReference type="Pfam" id="PF05419"/>
    </source>
</evidence>
<evidence type="ECO:0000313" key="3">
    <source>
        <dbReference type="Proteomes" id="UP000621799"/>
    </source>
</evidence>
<dbReference type="Proteomes" id="UP000621799">
    <property type="component" value="Unassembled WGS sequence"/>
</dbReference>
<dbReference type="Gene3D" id="1.10.10.1770">
    <property type="entry name" value="Gun4-like"/>
    <property type="match status" value="1"/>
</dbReference>
<dbReference type="EMBL" id="JADEXN010000124">
    <property type="protein sequence ID" value="MBE9040848.1"/>
    <property type="molecule type" value="Genomic_DNA"/>
</dbReference>
<keyword evidence="3" id="KW-1185">Reference proteome</keyword>
<comment type="caution">
    <text evidence="2">The sequence shown here is derived from an EMBL/GenBank/DDBJ whole genome shotgun (WGS) entry which is preliminary data.</text>
</comment>
<name>A0A928VX13_9CYAN</name>
<gene>
    <name evidence="2" type="ORF">IQ235_08655</name>
</gene>
<dbReference type="PANTHER" id="PTHR34800:SF1">
    <property type="entry name" value="TETRAPYRROLE-BINDING PROTEIN, CHLOROPLASTIC"/>
    <property type="match status" value="1"/>
</dbReference>
<reference evidence="2" key="1">
    <citation type="submission" date="2020-10" db="EMBL/GenBank/DDBJ databases">
        <authorList>
            <person name="Castelo-Branco R."/>
            <person name="Eusebio N."/>
            <person name="Adriana R."/>
            <person name="Vieira A."/>
            <person name="Brugerolle De Fraissinette N."/>
            <person name="Rezende De Castro R."/>
            <person name="Schneider M.P."/>
            <person name="Vasconcelos V."/>
            <person name="Leao P.N."/>
        </authorList>
    </citation>
    <scope>NUCLEOTIDE SEQUENCE</scope>
    <source>
        <strain evidence="2">LEGE 11467</strain>
    </source>
</reference>
<organism evidence="2 3">
    <name type="scientific">Zarconia navalis LEGE 11467</name>
    <dbReference type="NCBI Taxonomy" id="1828826"/>
    <lineage>
        <taxon>Bacteria</taxon>
        <taxon>Bacillati</taxon>
        <taxon>Cyanobacteriota</taxon>
        <taxon>Cyanophyceae</taxon>
        <taxon>Oscillatoriophycideae</taxon>
        <taxon>Oscillatoriales</taxon>
        <taxon>Oscillatoriales incertae sedis</taxon>
        <taxon>Zarconia</taxon>
        <taxon>Zarconia navalis</taxon>
    </lineage>
</organism>
<dbReference type="InterPro" id="IPR008629">
    <property type="entry name" value="GUN4-like"/>
</dbReference>
<dbReference type="InterPro" id="IPR037215">
    <property type="entry name" value="GUN4-like_sf"/>
</dbReference>
<dbReference type="RefSeq" id="WP_264321084.1">
    <property type="nucleotide sequence ID" value="NZ_JADEXN010000124.1"/>
</dbReference>
<dbReference type="GO" id="GO:0030288">
    <property type="term" value="C:outer membrane-bounded periplasmic space"/>
    <property type="evidence" value="ECO:0007669"/>
    <property type="project" value="TreeGrafter"/>
</dbReference>
<dbReference type="AlphaFoldDB" id="A0A928VX13"/>
<evidence type="ECO:0000313" key="2">
    <source>
        <dbReference type="EMBL" id="MBE9040848.1"/>
    </source>
</evidence>
<dbReference type="GO" id="GO:0046906">
    <property type="term" value="F:tetrapyrrole binding"/>
    <property type="evidence" value="ECO:0007669"/>
    <property type="project" value="TreeGrafter"/>
</dbReference>
<proteinExistence type="predicted"/>
<dbReference type="SUPFAM" id="SSF140869">
    <property type="entry name" value="GUN4-like"/>
    <property type="match status" value="1"/>
</dbReference>